<feature type="compositionally biased region" description="Acidic residues" evidence="2">
    <location>
        <begin position="72"/>
        <end position="81"/>
    </location>
</feature>
<reference evidence="4" key="1">
    <citation type="submission" date="2020-01" db="EMBL/GenBank/DDBJ databases">
        <authorList>
            <consortium name="DOE Joint Genome Institute"/>
            <person name="Haridas S."/>
            <person name="Albert R."/>
            <person name="Binder M."/>
            <person name="Bloem J."/>
            <person name="Labutti K."/>
            <person name="Salamov A."/>
            <person name="Andreopoulos B."/>
            <person name="Baker S.E."/>
            <person name="Barry K."/>
            <person name="Bills G."/>
            <person name="Bluhm B.H."/>
            <person name="Cannon C."/>
            <person name="Castanera R."/>
            <person name="Culley D.E."/>
            <person name="Daum C."/>
            <person name="Ezra D."/>
            <person name="Gonzalez J.B."/>
            <person name="Henrissat B."/>
            <person name="Kuo A."/>
            <person name="Liang C."/>
            <person name="Lipzen A."/>
            <person name="Lutzoni F."/>
            <person name="Magnuson J."/>
            <person name="Mondo S."/>
            <person name="Nolan M."/>
            <person name="Ohm R."/>
            <person name="Pangilinan J."/>
            <person name="Park H.-J."/>
            <person name="Ramirez L."/>
            <person name="Alfaro M."/>
            <person name="Sun H."/>
            <person name="Tritt A."/>
            <person name="Yoshinaga Y."/>
            <person name="Zwiers L.-H."/>
            <person name="Turgeon B.G."/>
            <person name="Goodwin S.B."/>
            <person name="Spatafora J.W."/>
            <person name="Crous P.W."/>
            <person name="Grigoriev I.V."/>
        </authorList>
    </citation>
    <scope>NUCLEOTIDE SEQUENCE</scope>
    <source>
        <strain evidence="4">IPT5</strain>
    </source>
</reference>
<dbReference type="EMBL" id="MU006345">
    <property type="protein sequence ID" value="KAF2845545.1"/>
    <property type="molecule type" value="Genomic_DNA"/>
</dbReference>
<dbReference type="PANTHER" id="PTHR38788:SF3">
    <property type="entry name" value="CLR5 DOMAIN-CONTAINING PROTEIN"/>
    <property type="match status" value="1"/>
</dbReference>
<evidence type="ECO:0000259" key="3">
    <source>
        <dbReference type="Pfam" id="PF14420"/>
    </source>
</evidence>
<dbReference type="PROSITE" id="PS50088">
    <property type="entry name" value="ANK_REPEAT"/>
    <property type="match status" value="1"/>
</dbReference>
<dbReference type="PANTHER" id="PTHR38788">
    <property type="entry name" value="CLR5 DOMAIN-CONTAINING PROTEIN"/>
    <property type="match status" value="1"/>
</dbReference>
<feature type="domain" description="Clr5" evidence="3">
    <location>
        <begin position="1"/>
        <end position="53"/>
    </location>
</feature>
<dbReference type="InterPro" id="IPR036770">
    <property type="entry name" value="Ankyrin_rpt-contain_sf"/>
</dbReference>
<feature type="region of interest" description="Disordered" evidence="2">
    <location>
        <begin position="54"/>
        <end position="83"/>
    </location>
</feature>
<dbReference type="InterPro" id="IPR025676">
    <property type="entry name" value="Clr5_dom"/>
</dbReference>
<organism evidence="4 5">
    <name type="scientific">Plenodomus tracheiphilus IPT5</name>
    <dbReference type="NCBI Taxonomy" id="1408161"/>
    <lineage>
        <taxon>Eukaryota</taxon>
        <taxon>Fungi</taxon>
        <taxon>Dikarya</taxon>
        <taxon>Ascomycota</taxon>
        <taxon>Pezizomycotina</taxon>
        <taxon>Dothideomycetes</taxon>
        <taxon>Pleosporomycetidae</taxon>
        <taxon>Pleosporales</taxon>
        <taxon>Pleosporineae</taxon>
        <taxon>Leptosphaeriaceae</taxon>
        <taxon>Plenodomus</taxon>
    </lineage>
</organism>
<dbReference type="OrthoDB" id="194358at2759"/>
<gene>
    <name evidence="4" type="ORF">T440DRAFT_493354</name>
</gene>
<dbReference type="InterPro" id="IPR002110">
    <property type="entry name" value="Ankyrin_rpt"/>
</dbReference>
<dbReference type="Gene3D" id="1.25.40.20">
    <property type="entry name" value="Ankyrin repeat-containing domain"/>
    <property type="match status" value="1"/>
</dbReference>
<name>A0A6A7ATV0_9PLEO</name>
<evidence type="ECO:0000313" key="4">
    <source>
        <dbReference type="EMBL" id="KAF2845545.1"/>
    </source>
</evidence>
<keyword evidence="5" id="KW-1185">Reference proteome</keyword>
<evidence type="ECO:0000256" key="2">
    <source>
        <dbReference type="SAM" id="MobiDB-lite"/>
    </source>
</evidence>
<dbReference type="SUPFAM" id="SSF48403">
    <property type="entry name" value="Ankyrin repeat"/>
    <property type="match status" value="1"/>
</dbReference>
<dbReference type="Proteomes" id="UP000799423">
    <property type="component" value="Unassembled WGS sequence"/>
</dbReference>
<dbReference type="AlphaFoldDB" id="A0A6A7ATV0"/>
<keyword evidence="1" id="KW-0040">ANK repeat</keyword>
<protein>
    <recommendedName>
        <fullName evidence="3">Clr5 domain-containing protein</fullName>
    </recommendedName>
</protein>
<proteinExistence type="predicted"/>
<evidence type="ECO:0000256" key="1">
    <source>
        <dbReference type="PROSITE-ProRule" id="PRU00023"/>
    </source>
</evidence>
<feature type="repeat" description="ANK" evidence="1">
    <location>
        <begin position="383"/>
        <end position="419"/>
    </location>
</feature>
<accession>A0A6A7ATV0</accession>
<dbReference type="Pfam" id="PF14420">
    <property type="entry name" value="Clr5"/>
    <property type="match status" value="1"/>
</dbReference>
<evidence type="ECO:0000313" key="5">
    <source>
        <dbReference type="Proteomes" id="UP000799423"/>
    </source>
</evidence>
<sequence>MTKDWGAVHDEIRALSFVQKKPLEEIRELMERKYKFRASTRAYRMKLKEWGLQRHKPRRSLTQRPVAKDIDNSSDDQDSSETVEPALRRAFHQPANWDGITVPDTVDESRLLSPHFSNVLNQESPLEVPEFMLNMLSAVLENDAQKLETMIIDNVGHINDAVGLPFGHAGRFFDYPLIETMKILQHPGQRLLDIACGMPCGPVVWVLLSYGATGSENPPGTDLALYNAIKNNRPYTIQALLTPGRSKVNGLPGATWKPLMQAVLQNVPEATSEYWAAQLDKDELECLRLFIAKGADLLIAYHGFPCETTTSKTFQHQAVWHSTPKLAELIIDSIPPESGEGCSRILHELLGSCPHVRDHPADTLRNVKEILHKGIDTKLFDMNGITPLERCMERSPDTHLVTLLRLLMEHGADPEDRDGNGTACYIRVARVFKESNLADEVMQAMIPYFHPTCEQVFASIRPDTDILLCIQNNIPHDVRSVFQRAYLAVLSTRFLDNITRTPRLRALDNEEKNEIIRILSIRKEANIATYTFSQELVINILAGQNSLTFTHTYPLPIQSK</sequence>